<dbReference type="EMBL" id="JAGFNK010000011">
    <property type="protein sequence ID" value="KAI9512272.1"/>
    <property type="molecule type" value="Genomic_DNA"/>
</dbReference>
<keyword evidence="2" id="KW-1185">Reference proteome</keyword>
<proteinExistence type="predicted"/>
<organism evidence="1 2">
    <name type="scientific">Russula earlei</name>
    <dbReference type="NCBI Taxonomy" id="71964"/>
    <lineage>
        <taxon>Eukaryota</taxon>
        <taxon>Fungi</taxon>
        <taxon>Dikarya</taxon>
        <taxon>Basidiomycota</taxon>
        <taxon>Agaricomycotina</taxon>
        <taxon>Agaricomycetes</taxon>
        <taxon>Russulales</taxon>
        <taxon>Russulaceae</taxon>
        <taxon>Russula</taxon>
    </lineage>
</organism>
<comment type="caution">
    <text evidence="1">The sequence shown here is derived from an EMBL/GenBank/DDBJ whole genome shotgun (WGS) entry which is preliminary data.</text>
</comment>
<dbReference type="Proteomes" id="UP001207468">
    <property type="component" value="Unassembled WGS sequence"/>
</dbReference>
<gene>
    <name evidence="1" type="ORF">F5148DRAFT_1365513</name>
</gene>
<name>A0ACC0UL80_9AGAM</name>
<accession>A0ACC0UL80</accession>
<reference evidence="1" key="1">
    <citation type="submission" date="2021-03" db="EMBL/GenBank/DDBJ databases">
        <title>Evolutionary priming and transition to the ectomycorrhizal habit in an iconic lineage of mushroom-forming fungi: is preadaptation a requirement?</title>
        <authorList>
            <consortium name="DOE Joint Genome Institute"/>
            <person name="Looney B.P."/>
            <person name="Miyauchi S."/>
            <person name="Morin E."/>
            <person name="Drula E."/>
            <person name="Courty P.E."/>
            <person name="Chicoki N."/>
            <person name="Fauchery L."/>
            <person name="Kohler A."/>
            <person name="Kuo A."/>
            <person name="LaButti K."/>
            <person name="Pangilinan J."/>
            <person name="Lipzen A."/>
            <person name="Riley R."/>
            <person name="Andreopoulos W."/>
            <person name="He G."/>
            <person name="Johnson J."/>
            <person name="Barry K.W."/>
            <person name="Grigoriev I.V."/>
            <person name="Nagy L."/>
            <person name="Hibbett D."/>
            <person name="Henrissat B."/>
            <person name="Matheny P.B."/>
            <person name="Labbe J."/>
            <person name="Martin A.F."/>
        </authorList>
    </citation>
    <scope>NUCLEOTIDE SEQUENCE</scope>
    <source>
        <strain evidence="1">BPL698</strain>
    </source>
</reference>
<evidence type="ECO:0000313" key="2">
    <source>
        <dbReference type="Proteomes" id="UP001207468"/>
    </source>
</evidence>
<evidence type="ECO:0000313" key="1">
    <source>
        <dbReference type="EMBL" id="KAI9512272.1"/>
    </source>
</evidence>
<sequence length="216" mass="23444">MFYGPSRLVWFALGSLATWAWMRHRRECHDRPGRCPPRLEHHDRGSHARWQRAPDDTASSEPVSAAAAAADRLCRVAAAAATGDTLYSRMGSDAPKRRALRRPRSAAAVAPSPNGESASAGAGADGQPEPPADGPAPFCVDVDPERLRQMGRNAEETISGMSEATIDSVMGALQRLKDRLAERRGQQQAQDVDPQLTTSPAPVTPQEEPPRSRHWV</sequence>
<protein>
    <submittedName>
        <fullName evidence="1">Uncharacterized protein</fullName>
    </submittedName>
</protein>